<keyword evidence="2" id="KW-0269">Exonuclease</keyword>
<accession>A0A6H1ZFG2</accession>
<dbReference type="InterPro" id="IPR011335">
    <property type="entry name" value="Restrct_endonuc-II-like"/>
</dbReference>
<protein>
    <submittedName>
        <fullName evidence="2">Putative exonuclease</fullName>
    </submittedName>
</protein>
<dbReference type="InterPro" id="IPR011604">
    <property type="entry name" value="PDDEXK-like_dom_sf"/>
</dbReference>
<gene>
    <name evidence="2" type="ORF">TM448A00287_0052</name>
    <name evidence="3" type="ORF">TM448B00362_0052</name>
</gene>
<reference evidence="2" key="1">
    <citation type="submission" date="2020-03" db="EMBL/GenBank/DDBJ databases">
        <title>The deep terrestrial virosphere.</title>
        <authorList>
            <person name="Holmfeldt K."/>
            <person name="Nilsson E."/>
            <person name="Simone D."/>
            <person name="Lopez-Fernandez M."/>
            <person name="Wu X."/>
            <person name="de Brujin I."/>
            <person name="Lundin D."/>
            <person name="Andersson A."/>
            <person name="Bertilsson S."/>
            <person name="Dopson M."/>
        </authorList>
    </citation>
    <scope>NUCLEOTIDE SEQUENCE</scope>
    <source>
        <strain evidence="2">TM448A00287</strain>
        <strain evidence="3">TM448B00362</strain>
    </source>
</reference>
<keyword evidence="2" id="KW-0540">Nuclease</keyword>
<dbReference type="EMBL" id="MT143999">
    <property type="protein sequence ID" value="QJA45930.1"/>
    <property type="molecule type" value="Genomic_DNA"/>
</dbReference>
<dbReference type="PANTHER" id="PTHR46609">
    <property type="entry name" value="EXONUCLEASE, PHAGE-TYPE/RECB, C-TERMINAL DOMAIN-CONTAINING PROTEIN"/>
    <property type="match status" value="1"/>
</dbReference>
<keyword evidence="2" id="KW-0378">Hydrolase</keyword>
<dbReference type="Gene3D" id="3.90.320.10">
    <property type="match status" value="1"/>
</dbReference>
<evidence type="ECO:0000259" key="1">
    <source>
        <dbReference type="Pfam" id="PF09588"/>
    </source>
</evidence>
<sequence>MIILDLEQRSPEWYQAKAGLPSASDFDKILTLKGEPSKSRQKYLYQLAGEKIIGVKEATYQSFAMQRGVELEAEARNYYELLYDSVQEVGLCLADNKLYGCSPDGLVGEDGGLEVKCPSLAVHIEYLLKGGLPSDYFQQVQGSLFVTGRKWWDFMSYYPNCQAHIIRVTPDKEFHRALAVELQLFCKELDEITKKLGG</sequence>
<dbReference type="PANTHER" id="PTHR46609:SF8">
    <property type="entry name" value="YQAJ VIRAL RECOMBINASE DOMAIN-CONTAINING PROTEIN"/>
    <property type="match status" value="1"/>
</dbReference>
<proteinExistence type="predicted"/>
<evidence type="ECO:0000313" key="3">
    <source>
        <dbReference type="EMBL" id="QJH95306.1"/>
    </source>
</evidence>
<dbReference type="SUPFAM" id="SSF52980">
    <property type="entry name" value="Restriction endonuclease-like"/>
    <property type="match status" value="1"/>
</dbReference>
<organism evidence="2">
    <name type="scientific">viral metagenome</name>
    <dbReference type="NCBI Taxonomy" id="1070528"/>
    <lineage>
        <taxon>unclassified sequences</taxon>
        <taxon>metagenomes</taxon>
        <taxon>organismal metagenomes</taxon>
    </lineage>
</organism>
<name>A0A6H1ZFG2_9ZZZZ</name>
<evidence type="ECO:0000313" key="2">
    <source>
        <dbReference type="EMBL" id="QJA45930.1"/>
    </source>
</evidence>
<feature type="domain" description="YqaJ viral recombinase" evidence="1">
    <location>
        <begin position="12"/>
        <end position="149"/>
    </location>
</feature>
<dbReference type="AlphaFoldDB" id="A0A6H1ZFG2"/>
<dbReference type="Pfam" id="PF09588">
    <property type="entry name" value="YqaJ"/>
    <property type="match status" value="1"/>
</dbReference>
<dbReference type="EMBL" id="MT144616">
    <property type="protein sequence ID" value="QJH95306.1"/>
    <property type="molecule type" value="Genomic_DNA"/>
</dbReference>
<dbReference type="CDD" id="cd22343">
    <property type="entry name" value="PDDEXK_lambda_exonuclease-like"/>
    <property type="match status" value="1"/>
</dbReference>
<dbReference type="InterPro" id="IPR051703">
    <property type="entry name" value="NF-kappa-B_Signaling_Reg"/>
</dbReference>
<dbReference type="InterPro" id="IPR019080">
    <property type="entry name" value="YqaJ_viral_recombinase"/>
</dbReference>
<dbReference type="GO" id="GO:0004527">
    <property type="term" value="F:exonuclease activity"/>
    <property type="evidence" value="ECO:0007669"/>
    <property type="project" value="UniProtKB-KW"/>
</dbReference>